<dbReference type="AlphaFoldDB" id="A0A813I0W3"/>
<feature type="region of interest" description="Disordered" evidence="1">
    <location>
        <begin position="221"/>
        <end position="273"/>
    </location>
</feature>
<feature type="compositionally biased region" description="Basic and acidic residues" evidence="1">
    <location>
        <begin position="842"/>
        <end position="860"/>
    </location>
</feature>
<protein>
    <submittedName>
        <fullName evidence="2">Uncharacterized protein</fullName>
    </submittedName>
</protein>
<gene>
    <name evidence="2" type="ORF">PGLA1383_LOCUS57910</name>
</gene>
<dbReference type="Proteomes" id="UP000654075">
    <property type="component" value="Unassembled WGS sequence"/>
</dbReference>
<name>A0A813I0W3_POLGL</name>
<feature type="region of interest" description="Disordered" evidence="1">
    <location>
        <begin position="618"/>
        <end position="650"/>
    </location>
</feature>
<proteinExistence type="predicted"/>
<feature type="compositionally biased region" description="Polar residues" evidence="1">
    <location>
        <begin position="829"/>
        <end position="839"/>
    </location>
</feature>
<evidence type="ECO:0000256" key="1">
    <source>
        <dbReference type="SAM" id="MobiDB-lite"/>
    </source>
</evidence>
<accession>A0A813I0W3</accession>
<feature type="region of interest" description="Disordered" evidence="1">
    <location>
        <begin position="821"/>
        <end position="916"/>
    </location>
</feature>
<sequence length="916" mass="101087">MAFGPKTPPRSQKRERKGPGFGREPRTVVAQDLWDKPAPCSHAFDLPDYLQELLSDEETVQVFFDDVPDDMAAKRTETDPMVTVDIGGEIRVVEFCSEVVVVEGERPDAKDEATVLVPKEAPAVPKVWLGGAQHQPQIPWVPDSNGGRPVARRLEMSRQITNSEGRTDRTEGKPGQPSGKLGQQIPRARMRGLKPVARTNPWLNGLTLAKASPAARDPISKALKNLTRKPSPRFDTVAQTSRDNESSTTQLGDQSATCSAEPSAEPMAPSTQVSFRRPFSMPMDSPSSTLSVSVDFSFESPRPSSKLLEWRDRRCPMPSPRFPTPSAETLKDSFFMTQGEGDIISSPSSFPGFSSSPVATLQPLSEHLDVAFEAADFCYTDYEAFNDVPMPFTRWTSPASPTHTLRSELVLDALPEDFPRMVSSPDPVVAPLRYKQHQDERIRDDHQSQKLPERQQHHEKRMKQDHQIADPPRHLRLGTLTFHQELQQRSHDFHFNLQLPQVRQQLQFQQECNFSEPAVMLATARPVAGGRSGTPSDMDRRRQLGQQTSPERRQEPEEPRATPVLSYRVPKASDFAWLCDRPSSSCSRPATPFTDALRQEQDEPFAAVLAGLEQAPALRDVKRPASSGPARGRGGRPLLQSRPSCDPRLEGNKAFEAGELLGNSRAAATGKALPTSPAGNAPAAAPPCPHPYSVVRARALGTALLLRVHPGTTTARGLDEAEAAEFSALNRLMEARELSKAHLAVMHAVRRRKSEAWKQDAELDEEQEETHTSGLEVENWEQPYAISDHEQDEGMPIFRDAIDQQEPESMIFGGHSFELKESYHGQQPGDASSSHSGASEPQGRRLSIEKLETLIRRKSLDFTGPGETPSHWSQSRPSGCRTPCRPERTGGAPDSAASSDNLAEISEAPDSPLLPP</sequence>
<organism evidence="2 3">
    <name type="scientific">Polarella glacialis</name>
    <name type="common">Dinoflagellate</name>
    <dbReference type="NCBI Taxonomy" id="89957"/>
    <lineage>
        <taxon>Eukaryota</taxon>
        <taxon>Sar</taxon>
        <taxon>Alveolata</taxon>
        <taxon>Dinophyceae</taxon>
        <taxon>Suessiales</taxon>
        <taxon>Suessiaceae</taxon>
        <taxon>Polarella</taxon>
    </lineage>
</organism>
<feature type="region of interest" description="Disordered" evidence="1">
    <location>
        <begin position="524"/>
        <end position="565"/>
    </location>
</feature>
<feature type="compositionally biased region" description="Polar residues" evidence="1">
    <location>
        <begin position="237"/>
        <end position="260"/>
    </location>
</feature>
<feature type="region of interest" description="Disordered" evidence="1">
    <location>
        <begin position="158"/>
        <end position="188"/>
    </location>
</feature>
<dbReference type="EMBL" id="CAJNNV010033403">
    <property type="protein sequence ID" value="CAE8643592.1"/>
    <property type="molecule type" value="Genomic_DNA"/>
</dbReference>
<evidence type="ECO:0000313" key="2">
    <source>
        <dbReference type="EMBL" id="CAE8643592.1"/>
    </source>
</evidence>
<feature type="compositionally biased region" description="Basic and acidic residues" evidence="1">
    <location>
        <begin position="550"/>
        <end position="560"/>
    </location>
</feature>
<evidence type="ECO:0000313" key="3">
    <source>
        <dbReference type="Proteomes" id="UP000654075"/>
    </source>
</evidence>
<reference evidence="2" key="1">
    <citation type="submission" date="2021-02" db="EMBL/GenBank/DDBJ databases">
        <authorList>
            <person name="Dougan E. K."/>
            <person name="Rhodes N."/>
            <person name="Thang M."/>
            <person name="Chan C."/>
        </authorList>
    </citation>
    <scope>NUCLEOTIDE SEQUENCE</scope>
</reference>
<feature type="region of interest" description="Disordered" evidence="1">
    <location>
        <begin position="436"/>
        <end position="472"/>
    </location>
</feature>
<feature type="region of interest" description="Disordered" evidence="1">
    <location>
        <begin position="759"/>
        <end position="780"/>
    </location>
</feature>
<keyword evidence="3" id="KW-1185">Reference proteome</keyword>
<feature type="region of interest" description="Disordered" evidence="1">
    <location>
        <begin position="1"/>
        <end position="25"/>
    </location>
</feature>
<comment type="caution">
    <text evidence="2">The sequence shown here is derived from an EMBL/GenBank/DDBJ whole genome shotgun (WGS) entry which is preliminary data.</text>
</comment>